<feature type="transmembrane region" description="Helical" evidence="2">
    <location>
        <begin position="31"/>
        <end position="52"/>
    </location>
</feature>
<protein>
    <submittedName>
        <fullName evidence="3">Uncharacterized protein</fullName>
    </submittedName>
</protein>
<feature type="compositionally biased region" description="Low complexity" evidence="1">
    <location>
        <begin position="229"/>
        <end position="240"/>
    </location>
</feature>
<keyword evidence="2" id="KW-1133">Transmembrane helix</keyword>
<feature type="transmembrane region" description="Helical" evidence="2">
    <location>
        <begin position="152"/>
        <end position="176"/>
    </location>
</feature>
<name>A0A2H3DHY6_ARMGA</name>
<keyword evidence="4" id="KW-1185">Reference proteome</keyword>
<accession>A0A2H3DHY6</accession>
<evidence type="ECO:0000313" key="3">
    <source>
        <dbReference type="EMBL" id="PBK93720.1"/>
    </source>
</evidence>
<dbReference type="EMBL" id="KZ293656">
    <property type="protein sequence ID" value="PBK93720.1"/>
    <property type="molecule type" value="Genomic_DNA"/>
</dbReference>
<evidence type="ECO:0000313" key="4">
    <source>
        <dbReference type="Proteomes" id="UP000217790"/>
    </source>
</evidence>
<evidence type="ECO:0000256" key="1">
    <source>
        <dbReference type="SAM" id="MobiDB-lite"/>
    </source>
</evidence>
<keyword evidence="2" id="KW-0812">Transmembrane</keyword>
<sequence length="301" mass="33239">MATQTDIPTWLTNSDLAYLTHIFDSGLNSRLLFSQLLGIYTGIFAVTMWNAVGYTSHGQNMWMRYLSLTGDYTALGSVGEGTAGIICNILADSTMIWHCWMVWGQHYSIVVLPSLCLFASTATTIWCTLLIVYRILSVGWANSGAEGRLGAYWHVIEVLVESSALYSICLIIYVVCYASNNWGGYYADILASISRGIAPTLLIGRVATGHALPDDSWNGSIMSSLHFGQDQSQTSPQQDSMFSISLNDNPETQVEQTDEPDSEYVHQTSSQRMRVSRNDVEAQLEEVEIGHEATPRPIVQG</sequence>
<proteinExistence type="predicted"/>
<keyword evidence="2" id="KW-0472">Membrane</keyword>
<dbReference type="AlphaFoldDB" id="A0A2H3DHY6"/>
<feature type="compositionally biased region" description="Polar residues" evidence="1">
    <location>
        <begin position="241"/>
        <end position="255"/>
    </location>
</feature>
<reference evidence="4" key="1">
    <citation type="journal article" date="2017" name="Nat. Ecol. Evol.">
        <title>Genome expansion and lineage-specific genetic innovations in the forest pathogenic fungi Armillaria.</title>
        <authorList>
            <person name="Sipos G."/>
            <person name="Prasanna A.N."/>
            <person name="Walter M.C."/>
            <person name="O'Connor E."/>
            <person name="Balint B."/>
            <person name="Krizsan K."/>
            <person name="Kiss B."/>
            <person name="Hess J."/>
            <person name="Varga T."/>
            <person name="Slot J."/>
            <person name="Riley R."/>
            <person name="Boka B."/>
            <person name="Rigling D."/>
            <person name="Barry K."/>
            <person name="Lee J."/>
            <person name="Mihaltcheva S."/>
            <person name="LaButti K."/>
            <person name="Lipzen A."/>
            <person name="Waldron R."/>
            <person name="Moloney N.M."/>
            <person name="Sperisen C."/>
            <person name="Kredics L."/>
            <person name="Vagvoelgyi C."/>
            <person name="Patrignani A."/>
            <person name="Fitzpatrick D."/>
            <person name="Nagy I."/>
            <person name="Doyle S."/>
            <person name="Anderson J.B."/>
            <person name="Grigoriev I.V."/>
            <person name="Gueldener U."/>
            <person name="Muensterkoetter M."/>
            <person name="Nagy L.G."/>
        </authorList>
    </citation>
    <scope>NUCLEOTIDE SEQUENCE [LARGE SCALE GENOMIC DNA]</scope>
    <source>
        <strain evidence="4">Ar21-2</strain>
    </source>
</reference>
<dbReference type="OMA" id="WNGSIMS"/>
<dbReference type="OrthoDB" id="3010544at2759"/>
<feature type="region of interest" description="Disordered" evidence="1">
    <location>
        <begin position="227"/>
        <end position="301"/>
    </location>
</feature>
<evidence type="ECO:0000256" key="2">
    <source>
        <dbReference type="SAM" id="Phobius"/>
    </source>
</evidence>
<gene>
    <name evidence="3" type="ORF">ARMGADRAFT_1030289</name>
</gene>
<organism evidence="3 4">
    <name type="scientific">Armillaria gallica</name>
    <name type="common">Bulbous honey fungus</name>
    <name type="synonym">Armillaria bulbosa</name>
    <dbReference type="NCBI Taxonomy" id="47427"/>
    <lineage>
        <taxon>Eukaryota</taxon>
        <taxon>Fungi</taxon>
        <taxon>Dikarya</taxon>
        <taxon>Basidiomycota</taxon>
        <taxon>Agaricomycotina</taxon>
        <taxon>Agaricomycetes</taxon>
        <taxon>Agaricomycetidae</taxon>
        <taxon>Agaricales</taxon>
        <taxon>Marasmiineae</taxon>
        <taxon>Physalacriaceae</taxon>
        <taxon>Armillaria</taxon>
    </lineage>
</organism>
<dbReference type="Proteomes" id="UP000217790">
    <property type="component" value="Unassembled WGS sequence"/>
</dbReference>
<dbReference type="InParanoid" id="A0A2H3DHY6"/>
<feature type="transmembrane region" description="Helical" evidence="2">
    <location>
        <begin position="109"/>
        <end position="132"/>
    </location>
</feature>
<feature type="transmembrane region" description="Helical" evidence="2">
    <location>
        <begin position="72"/>
        <end position="97"/>
    </location>
</feature>